<accession>A0ABN9Y6M7</accession>
<feature type="region of interest" description="Disordered" evidence="1">
    <location>
        <begin position="268"/>
        <end position="317"/>
    </location>
</feature>
<dbReference type="Proteomes" id="UP001189429">
    <property type="component" value="Unassembled WGS sequence"/>
</dbReference>
<evidence type="ECO:0000256" key="1">
    <source>
        <dbReference type="SAM" id="MobiDB-lite"/>
    </source>
</evidence>
<evidence type="ECO:0000313" key="3">
    <source>
        <dbReference type="Proteomes" id="UP001189429"/>
    </source>
</evidence>
<gene>
    <name evidence="2" type="ORF">PCOR1329_LOCUS82203</name>
</gene>
<name>A0ABN9Y6M7_9DINO</name>
<evidence type="ECO:0000313" key="2">
    <source>
        <dbReference type="EMBL" id="CAK0907071.1"/>
    </source>
</evidence>
<sequence length="377" mass="39375">MATGATHRCGRPALFAEPSPPRSARRRLAEPPDAGSKRRWWLRWWPAALAPALAAGRIVSVGCDPRFVYWLPGGASQAACAGGFEAAPDEAIAWAAAGPRLGHCAGDSVGGSCGVFDAGAEEQQAQPTAEWLAPGVWHGCGPTAESAAQAFVRGLAASWRLAELGEAQGDEELATGVVPGPLRGVAALAVPCRAELKAGVPRLSADRDGGVGIVEHGFDLEFQQGVLLQLHRWAVPLGRSLQPFVRRRLRVDAEPEDETEAQADFEKEEAAQLPAGGTLPPAAEGSEGGEVHVQASSSVPQREDPLPSLAAPSWIPRGLPVDPGEGRLFGCSDYASGSPPRTGVADAGALFSRFAVAWSDDSSTDPLDEFDLDGFGF</sequence>
<keyword evidence="3" id="KW-1185">Reference proteome</keyword>
<dbReference type="EMBL" id="CAUYUJ010021799">
    <property type="protein sequence ID" value="CAK0907071.1"/>
    <property type="molecule type" value="Genomic_DNA"/>
</dbReference>
<reference evidence="2" key="1">
    <citation type="submission" date="2023-10" db="EMBL/GenBank/DDBJ databases">
        <authorList>
            <person name="Chen Y."/>
            <person name="Shah S."/>
            <person name="Dougan E. K."/>
            <person name="Thang M."/>
            <person name="Chan C."/>
        </authorList>
    </citation>
    <scope>NUCLEOTIDE SEQUENCE [LARGE SCALE GENOMIC DNA]</scope>
</reference>
<comment type="caution">
    <text evidence="2">The sequence shown here is derived from an EMBL/GenBank/DDBJ whole genome shotgun (WGS) entry which is preliminary data.</text>
</comment>
<feature type="region of interest" description="Disordered" evidence="1">
    <location>
        <begin position="1"/>
        <end position="31"/>
    </location>
</feature>
<organism evidence="2 3">
    <name type="scientific">Prorocentrum cordatum</name>
    <dbReference type="NCBI Taxonomy" id="2364126"/>
    <lineage>
        <taxon>Eukaryota</taxon>
        <taxon>Sar</taxon>
        <taxon>Alveolata</taxon>
        <taxon>Dinophyceae</taxon>
        <taxon>Prorocentrales</taxon>
        <taxon>Prorocentraceae</taxon>
        <taxon>Prorocentrum</taxon>
    </lineage>
</organism>
<protein>
    <submittedName>
        <fullName evidence="2">Uncharacterized protein</fullName>
    </submittedName>
</protein>
<proteinExistence type="predicted"/>